<dbReference type="PANTHER" id="PTHR32385:SF15">
    <property type="entry name" value="INOSITOL PHOSPHOCERAMIDE MANNOSYLTRANSFERASE 1"/>
    <property type="match status" value="1"/>
</dbReference>
<feature type="non-terminal residue" evidence="2">
    <location>
        <position position="180"/>
    </location>
</feature>
<dbReference type="RefSeq" id="WP_111231084.1">
    <property type="nucleotide sequence ID" value="NZ_QHGU01000430.1"/>
</dbReference>
<protein>
    <submittedName>
        <fullName evidence="2">Glycosyl transferase</fullName>
    </submittedName>
</protein>
<dbReference type="InterPro" id="IPR007577">
    <property type="entry name" value="GlycoTrfase_DXD_sugar-bd_CS"/>
</dbReference>
<comment type="caution">
    <text evidence="2">The sequence shown here is derived from an EMBL/GenBank/DDBJ whole genome shotgun (WGS) entry which is preliminary data.</text>
</comment>
<proteinExistence type="predicted"/>
<dbReference type="Gene3D" id="3.90.550.20">
    <property type="match status" value="1"/>
</dbReference>
<dbReference type="SUPFAM" id="SSF53448">
    <property type="entry name" value="Nucleotide-diphospho-sugar transferases"/>
    <property type="match status" value="1"/>
</dbReference>
<evidence type="ECO:0000313" key="2">
    <source>
        <dbReference type="EMBL" id="PZM50690.1"/>
    </source>
</evidence>
<sequence length="180" mass="21169">MIPKKIHYCWFGGNPLPKKDRKCIESWKKYCPDYEIIEWNESNYDLNKNRYMADAYKERKWGFVPDYARFDIIYNHGGFYLDTDVELIKSLDILRENHAYMGFEGEIWVNGGIGFGAEEGHSVIKGLRDIYDSLSFYQNDGTLNLKPSPYYITDYLESIGLVRDNSEQIINGLHIYPTDY</sequence>
<keyword evidence="1 2" id="KW-0808">Transferase</keyword>
<gene>
    <name evidence="2" type="ORF">DKP91_18200</name>
</gene>
<accession>A0AB73TK99</accession>
<dbReference type="Proteomes" id="UP000249070">
    <property type="component" value="Unassembled WGS sequence"/>
</dbReference>
<dbReference type="GO" id="GO:0016020">
    <property type="term" value="C:membrane"/>
    <property type="evidence" value="ECO:0007669"/>
    <property type="project" value="GOC"/>
</dbReference>
<evidence type="ECO:0000256" key="1">
    <source>
        <dbReference type="ARBA" id="ARBA00022679"/>
    </source>
</evidence>
<dbReference type="Pfam" id="PF04488">
    <property type="entry name" value="Gly_transf_sug"/>
    <property type="match status" value="1"/>
</dbReference>
<dbReference type="InterPro" id="IPR051706">
    <property type="entry name" value="Glycosyltransferase_domain"/>
</dbReference>
<dbReference type="GO" id="GO:0000030">
    <property type="term" value="F:mannosyltransferase activity"/>
    <property type="evidence" value="ECO:0007669"/>
    <property type="project" value="TreeGrafter"/>
</dbReference>
<dbReference type="PANTHER" id="PTHR32385">
    <property type="entry name" value="MANNOSYL PHOSPHORYLINOSITOL CERAMIDE SYNTHASE"/>
    <property type="match status" value="1"/>
</dbReference>
<reference evidence="2 3" key="1">
    <citation type="submission" date="2018-05" db="EMBL/GenBank/DDBJ databases">
        <title>Vancomycin-resistant Enterococcus faecium strain from Chelyabinsk, Russia.</title>
        <authorList>
            <person name="Gostev V."/>
            <person name="Goncharov A."/>
            <person name="Kolodzhieva V."/>
            <person name="Suvorov A."/>
            <person name="Sidorenko S."/>
            <person name="Zueva L."/>
        </authorList>
    </citation>
    <scope>NUCLEOTIDE SEQUENCE [LARGE SCALE GENOMIC DNA]</scope>
    <source>
        <strain evidence="2 3">20</strain>
    </source>
</reference>
<organism evidence="2 3">
    <name type="scientific">Enterococcus faecium</name>
    <name type="common">Streptococcus faecium</name>
    <dbReference type="NCBI Taxonomy" id="1352"/>
    <lineage>
        <taxon>Bacteria</taxon>
        <taxon>Bacillati</taxon>
        <taxon>Bacillota</taxon>
        <taxon>Bacilli</taxon>
        <taxon>Lactobacillales</taxon>
        <taxon>Enterococcaceae</taxon>
        <taxon>Enterococcus</taxon>
    </lineage>
</organism>
<dbReference type="GO" id="GO:0051999">
    <property type="term" value="P:mannosyl-inositol phosphorylceramide biosynthetic process"/>
    <property type="evidence" value="ECO:0007669"/>
    <property type="project" value="TreeGrafter"/>
</dbReference>
<dbReference type="InterPro" id="IPR029044">
    <property type="entry name" value="Nucleotide-diphossugar_trans"/>
</dbReference>
<dbReference type="EMBL" id="QHGU01000430">
    <property type="protein sequence ID" value="PZM50690.1"/>
    <property type="molecule type" value="Genomic_DNA"/>
</dbReference>
<dbReference type="AlphaFoldDB" id="A0AB73TK99"/>
<evidence type="ECO:0000313" key="3">
    <source>
        <dbReference type="Proteomes" id="UP000249070"/>
    </source>
</evidence>
<name>A0AB73TK99_ENTFC</name>